<proteinExistence type="inferred from homology"/>
<dbReference type="PROSITE" id="PS50920">
    <property type="entry name" value="SOLCAR"/>
    <property type="match status" value="3"/>
</dbReference>
<dbReference type="PANTHER" id="PTHR45760:SF2">
    <property type="entry name" value="FI19922P1-RELATED"/>
    <property type="match status" value="1"/>
</dbReference>
<evidence type="ECO:0000256" key="11">
    <source>
        <dbReference type="RuleBase" id="RU000488"/>
    </source>
</evidence>
<evidence type="ECO:0000256" key="7">
    <source>
        <dbReference type="ARBA" id="ARBA00022989"/>
    </source>
</evidence>
<dbReference type="Proteomes" id="UP001634394">
    <property type="component" value="Unassembled WGS sequence"/>
</dbReference>
<evidence type="ECO:0000256" key="12">
    <source>
        <dbReference type="SAM" id="Phobius"/>
    </source>
</evidence>
<comment type="caution">
    <text evidence="13">The sequence shown here is derived from an EMBL/GenBank/DDBJ whole genome shotgun (WGS) entry which is preliminary data.</text>
</comment>
<reference evidence="13 14" key="1">
    <citation type="submission" date="2024-11" db="EMBL/GenBank/DDBJ databases">
        <title>Chromosome-level genome assembly of the freshwater bivalve Anodonta woodiana.</title>
        <authorList>
            <person name="Chen X."/>
        </authorList>
    </citation>
    <scope>NUCLEOTIDE SEQUENCE [LARGE SCALE GENOMIC DNA]</scope>
    <source>
        <strain evidence="13">MN2024</strain>
        <tissue evidence="13">Gills</tissue>
    </source>
</reference>
<gene>
    <name evidence="13" type="ORF">ACJMK2_021449</name>
</gene>
<organism evidence="13 14">
    <name type="scientific">Sinanodonta woodiana</name>
    <name type="common">Chinese pond mussel</name>
    <name type="synonym">Anodonta woodiana</name>
    <dbReference type="NCBI Taxonomy" id="1069815"/>
    <lineage>
        <taxon>Eukaryota</taxon>
        <taxon>Metazoa</taxon>
        <taxon>Spiralia</taxon>
        <taxon>Lophotrochozoa</taxon>
        <taxon>Mollusca</taxon>
        <taxon>Bivalvia</taxon>
        <taxon>Autobranchia</taxon>
        <taxon>Heteroconchia</taxon>
        <taxon>Palaeoheterodonta</taxon>
        <taxon>Unionida</taxon>
        <taxon>Unionoidea</taxon>
        <taxon>Unionidae</taxon>
        <taxon>Unioninae</taxon>
        <taxon>Sinanodonta</taxon>
    </lineage>
</organism>
<keyword evidence="5" id="KW-0677">Repeat</keyword>
<dbReference type="Pfam" id="PF00153">
    <property type="entry name" value="Mito_carr"/>
    <property type="match status" value="3"/>
</dbReference>
<evidence type="ECO:0000256" key="10">
    <source>
        <dbReference type="PROSITE-ProRule" id="PRU00282"/>
    </source>
</evidence>
<dbReference type="PANTHER" id="PTHR45760">
    <property type="entry name" value="FI19922P1-RELATED"/>
    <property type="match status" value="1"/>
</dbReference>
<dbReference type="InterPro" id="IPR023395">
    <property type="entry name" value="MCP_dom_sf"/>
</dbReference>
<comment type="similarity">
    <text evidence="2 11">Belongs to the mitochondrial carrier (TC 2.A.29) family.</text>
</comment>
<feature type="repeat" description="Solcar" evidence="10">
    <location>
        <begin position="150"/>
        <end position="234"/>
    </location>
</feature>
<feature type="repeat" description="Solcar" evidence="10">
    <location>
        <begin position="14"/>
        <end position="139"/>
    </location>
</feature>
<evidence type="ECO:0000256" key="1">
    <source>
        <dbReference type="ARBA" id="ARBA00004448"/>
    </source>
</evidence>
<evidence type="ECO:0000256" key="9">
    <source>
        <dbReference type="ARBA" id="ARBA00023136"/>
    </source>
</evidence>
<keyword evidence="4 10" id="KW-0812">Transmembrane</keyword>
<accession>A0ABD3TG47</accession>
<keyword evidence="14" id="KW-1185">Reference proteome</keyword>
<dbReference type="Gene3D" id="1.50.40.10">
    <property type="entry name" value="Mitochondrial carrier domain"/>
    <property type="match status" value="2"/>
</dbReference>
<feature type="transmembrane region" description="Helical" evidence="12">
    <location>
        <begin position="246"/>
        <end position="267"/>
    </location>
</feature>
<dbReference type="PROSITE" id="PS51257">
    <property type="entry name" value="PROKAR_LIPOPROTEIN"/>
    <property type="match status" value="1"/>
</dbReference>
<evidence type="ECO:0000256" key="8">
    <source>
        <dbReference type="ARBA" id="ARBA00023128"/>
    </source>
</evidence>
<dbReference type="InterPro" id="IPR045315">
    <property type="entry name" value="Mtm1-like"/>
</dbReference>
<sequence length="374" mass="41620">MGDKTKDELSAFGISPLQQMASSCSGAILTSLFVTPFDVVKIRIQAQQKPQSFHKGACFLYCNGLMDHICPCLNGNGITTTSQQWYRRPGHFTGMKDAFIQITRNEGITSLWSGLPPTLAMAVPATVIYFTCYEQLKLLFGHNYSKTYSSQWWIPSIAGAFARVWAVSLISPLELIRTKMQSKQLTYVDLCRDVKNTVKQNGVISLWRGLGPTLLRDVPFSVIYWLGYETVKITVLEQKKSHELSFAEAFLAGAFAGTIAAVITLPFDVIKTHRQIELGQIVFSKDKKEVSSTWVLIQRLYKSQGVHGLLAGLAPRILKVAPACAIMISSYEFFKSFFKKLNSEQEGLPVYRTSLSTIDSVNSNIDSVIPCTNS</sequence>
<evidence type="ECO:0000256" key="2">
    <source>
        <dbReference type="ARBA" id="ARBA00006375"/>
    </source>
</evidence>
<keyword evidence="8" id="KW-0496">Mitochondrion</keyword>
<keyword evidence="3 11" id="KW-0813">Transport</keyword>
<evidence type="ECO:0000256" key="5">
    <source>
        <dbReference type="ARBA" id="ARBA00022737"/>
    </source>
</evidence>
<evidence type="ECO:0000256" key="3">
    <source>
        <dbReference type="ARBA" id="ARBA00022448"/>
    </source>
</evidence>
<dbReference type="InterPro" id="IPR018108">
    <property type="entry name" value="MCP_transmembrane"/>
</dbReference>
<name>A0ABD3TG47_SINWO</name>
<comment type="subcellular location">
    <subcellularLocation>
        <location evidence="1">Mitochondrion inner membrane</location>
        <topology evidence="1">Multi-pass membrane protein</topology>
    </subcellularLocation>
</comment>
<keyword evidence="9 10" id="KW-0472">Membrane</keyword>
<evidence type="ECO:0000256" key="6">
    <source>
        <dbReference type="ARBA" id="ARBA00022792"/>
    </source>
</evidence>
<dbReference type="SUPFAM" id="SSF103506">
    <property type="entry name" value="Mitochondrial carrier"/>
    <property type="match status" value="1"/>
</dbReference>
<protein>
    <recommendedName>
        <fullName evidence="15">Solute carrier family 25 member 40</fullName>
    </recommendedName>
</protein>
<feature type="transmembrane region" description="Helical" evidence="12">
    <location>
        <begin position="152"/>
        <end position="173"/>
    </location>
</feature>
<evidence type="ECO:0000313" key="14">
    <source>
        <dbReference type="Proteomes" id="UP001634394"/>
    </source>
</evidence>
<evidence type="ECO:0000313" key="13">
    <source>
        <dbReference type="EMBL" id="KAL3835994.1"/>
    </source>
</evidence>
<evidence type="ECO:0000256" key="4">
    <source>
        <dbReference type="ARBA" id="ARBA00022692"/>
    </source>
</evidence>
<feature type="repeat" description="Solcar" evidence="10">
    <location>
        <begin position="244"/>
        <end position="337"/>
    </location>
</feature>
<dbReference type="AlphaFoldDB" id="A0ABD3TG47"/>
<keyword evidence="6" id="KW-0999">Mitochondrion inner membrane</keyword>
<dbReference type="EMBL" id="JBJQND010000018">
    <property type="protein sequence ID" value="KAL3835994.1"/>
    <property type="molecule type" value="Genomic_DNA"/>
</dbReference>
<evidence type="ECO:0008006" key="15">
    <source>
        <dbReference type="Google" id="ProtNLM"/>
    </source>
</evidence>
<dbReference type="GO" id="GO:0005743">
    <property type="term" value="C:mitochondrial inner membrane"/>
    <property type="evidence" value="ECO:0007669"/>
    <property type="project" value="UniProtKB-SubCell"/>
</dbReference>
<feature type="transmembrane region" description="Helical" evidence="12">
    <location>
        <begin position="111"/>
        <end position="132"/>
    </location>
</feature>
<keyword evidence="7 12" id="KW-1133">Transmembrane helix</keyword>